<dbReference type="OrthoDB" id="407298at2759"/>
<dbReference type="AlphaFoldDB" id="A0A484NCT8"/>
<evidence type="ECO:0000259" key="8">
    <source>
        <dbReference type="PROSITE" id="PS51393"/>
    </source>
</evidence>
<feature type="compositionally biased region" description="Basic and acidic residues" evidence="7">
    <location>
        <begin position="1"/>
        <end position="11"/>
    </location>
</feature>
<feature type="region of interest" description="Disordered" evidence="7">
    <location>
        <begin position="1"/>
        <end position="22"/>
    </location>
</feature>
<dbReference type="GO" id="GO:0046872">
    <property type="term" value="F:metal ion binding"/>
    <property type="evidence" value="ECO:0007669"/>
    <property type="project" value="UniProtKB-KW"/>
</dbReference>
<dbReference type="InterPro" id="IPR013819">
    <property type="entry name" value="LipOase_C"/>
</dbReference>
<keyword evidence="3 6" id="KW-0223">Dioxygenase</keyword>
<dbReference type="GO" id="GO:0034440">
    <property type="term" value="P:lipid oxidation"/>
    <property type="evidence" value="ECO:0007669"/>
    <property type="project" value="InterPro"/>
</dbReference>
<keyword evidence="10" id="KW-1185">Reference proteome</keyword>
<accession>A0A484NCT8</accession>
<dbReference type="InterPro" id="IPR036226">
    <property type="entry name" value="LipOase_C_sf"/>
</dbReference>
<feature type="compositionally biased region" description="Low complexity" evidence="7">
    <location>
        <begin position="12"/>
        <end position="22"/>
    </location>
</feature>
<dbReference type="EMBL" id="OOIL02006618">
    <property type="protein sequence ID" value="VFQ98729.1"/>
    <property type="molecule type" value="Genomic_DNA"/>
</dbReference>
<reference evidence="9 10" key="1">
    <citation type="submission" date="2018-04" db="EMBL/GenBank/DDBJ databases">
        <authorList>
            <person name="Vogel A."/>
        </authorList>
    </citation>
    <scope>NUCLEOTIDE SEQUENCE [LARGE SCALE GENOMIC DNA]</scope>
</reference>
<dbReference type="PROSITE" id="PS00711">
    <property type="entry name" value="LIPOXYGENASE_1"/>
    <property type="match status" value="1"/>
</dbReference>
<evidence type="ECO:0000256" key="2">
    <source>
        <dbReference type="ARBA" id="ARBA00022723"/>
    </source>
</evidence>
<keyword evidence="5 6" id="KW-0408">Iron</keyword>
<organism evidence="9 10">
    <name type="scientific">Cuscuta campestris</name>
    <dbReference type="NCBI Taxonomy" id="132261"/>
    <lineage>
        <taxon>Eukaryota</taxon>
        <taxon>Viridiplantae</taxon>
        <taxon>Streptophyta</taxon>
        <taxon>Embryophyta</taxon>
        <taxon>Tracheophyta</taxon>
        <taxon>Spermatophyta</taxon>
        <taxon>Magnoliopsida</taxon>
        <taxon>eudicotyledons</taxon>
        <taxon>Gunneridae</taxon>
        <taxon>Pentapetalae</taxon>
        <taxon>asterids</taxon>
        <taxon>lamiids</taxon>
        <taxon>Solanales</taxon>
        <taxon>Convolvulaceae</taxon>
        <taxon>Cuscuteae</taxon>
        <taxon>Cuscuta</taxon>
        <taxon>Cuscuta subgen. Grammica</taxon>
        <taxon>Cuscuta sect. Cleistogrammica</taxon>
    </lineage>
</organism>
<evidence type="ECO:0000256" key="7">
    <source>
        <dbReference type="SAM" id="MobiDB-lite"/>
    </source>
</evidence>
<evidence type="ECO:0000256" key="4">
    <source>
        <dbReference type="ARBA" id="ARBA00023002"/>
    </source>
</evidence>
<name>A0A484NCT8_9ASTE</name>
<comment type="similarity">
    <text evidence="6">Belongs to the lipoxygenase family.</text>
</comment>
<dbReference type="Proteomes" id="UP000595140">
    <property type="component" value="Unassembled WGS sequence"/>
</dbReference>
<evidence type="ECO:0000256" key="3">
    <source>
        <dbReference type="ARBA" id="ARBA00022964"/>
    </source>
</evidence>
<feature type="domain" description="Lipoxygenase" evidence="8">
    <location>
        <begin position="1"/>
        <end position="314"/>
    </location>
</feature>
<dbReference type="InterPro" id="IPR020833">
    <property type="entry name" value="LipOase_Fe_BS"/>
</dbReference>
<sequence>MKILGFRERSSSRTIIPTSSSSKPLPSMTFPIMAMSTLFATLGFIRLPNTTTTASSSQTSKVYTPAEQGVENGVWKLAKAYVAVNDSGVHQLVSHWLNTHAVIEPFVIATNRQLSALHPIYMLLHPHFRDTTTINALARQILINAGGILEKTVFPGRYTMEMSAVVYKGWDFTDQALPTDLVKRGVAVEDQNSPHGVRLLIEDYPYAVDGLEIWSSIKTWVDEYCKLHYKSNDMVLKDTELQAWWKELREQGHGDLKDKPWWPKMQTIQELIDSCTIIIWIASALHAAVNFGQKKPSGFRCSHRSLVVDFGRPI</sequence>
<dbReference type="GO" id="GO:0016702">
    <property type="term" value="F:oxidoreductase activity, acting on single donors with incorporation of molecular oxygen, incorporation of two atoms of oxygen"/>
    <property type="evidence" value="ECO:0007669"/>
    <property type="project" value="InterPro"/>
</dbReference>
<dbReference type="PROSITE" id="PS51393">
    <property type="entry name" value="LIPOXYGENASE_3"/>
    <property type="match status" value="1"/>
</dbReference>
<dbReference type="InterPro" id="IPR000907">
    <property type="entry name" value="LipOase"/>
</dbReference>
<proteinExistence type="inferred from homology"/>
<dbReference type="PRINTS" id="PR00087">
    <property type="entry name" value="LIPOXYGENASE"/>
</dbReference>
<keyword evidence="4 6" id="KW-0560">Oxidoreductase</keyword>
<comment type="cofactor">
    <cofactor evidence="1 6">
        <name>Fe cation</name>
        <dbReference type="ChEBI" id="CHEBI:24875"/>
    </cofactor>
</comment>
<dbReference type="Gene3D" id="3.10.450.60">
    <property type="match status" value="1"/>
</dbReference>
<dbReference type="Pfam" id="PF00305">
    <property type="entry name" value="Lipoxygenase"/>
    <property type="match status" value="1"/>
</dbReference>
<evidence type="ECO:0000313" key="10">
    <source>
        <dbReference type="Proteomes" id="UP000595140"/>
    </source>
</evidence>
<protein>
    <recommendedName>
        <fullName evidence="8">Lipoxygenase domain-containing protein</fullName>
    </recommendedName>
</protein>
<evidence type="ECO:0000313" key="9">
    <source>
        <dbReference type="EMBL" id="VFQ98729.1"/>
    </source>
</evidence>
<dbReference type="Gene3D" id="1.20.245.10">
    <property type="entry name" value="Lipoxygenase-1, Domain 5"/>
    <property type="match status" value="1"/>
</dbReference>
<dbReference type="SUPFAM" id="SSF48484">
    <property type="entry name" value="Lipoxigenase"/>
    <property type="match status" value="1"/>
</dbReference>
<gene>
    <name evidence="9" type="ORF">CCAM_LOCUS40505</name>
</gene>
<evidence type="ECO:0000256" key="6">
    <source>
        <dbReference type="RuleBase" id="RU003974"/>
    </source>
</evidence>
<evidence type="ECO:0000256" key="5">
    <source>
        <dbReference type="ARBA" id="ARBA00023004"/>
    </source>
</evidence>
<dbReference type="PANTHER" id="PTHR11771">
    <property type="entry name" value="LIPOXYGENASE"/>
    <property type="match status" value="1"/>
</dbReference>
<evidence type="ECO:0000256" key="1">
    <source>
        <dbReference type="ARBA" id="ARBA00001962"/>
    </source>
</evidence>
<keyword evidence="2 6" id="KW-0479">Metal-binding</keyword>